<dbReference type="InterPro" id="IPR051205">
    <property type="entry name" value="UbiH/COQ6_monooxygenase"/>
</dbReference>
<dbReference type="UniPathway" id="UPA00232"/>
<dbReference type="PANTHER" id="PTHR43876">
    <property type="entry name" value="UBIQUINONE BIOSYNTHESIS MONOOXYGENASE COQ6, MITOCHONDRIAL"/>
    <property type="match status" value="1"/>
</dbReference>
<evidence type="ECO:0000256" key="6">
    <source>
        <dbReference type="ARBA" id="ARBA00023002"/>
    </source>
</evidence>
<keyword evidence="4" id="KW-0285">Flavoprotein</keyword>
<dbReference type="InterPro" id="IPR002938">
    <property type="entry name" value="FAD-bd"/>
</dbReference>
<accession>A0A3M2RH48</accession>
<organism evidence="10 11">
    <name type="scientific">Marinobacter litoralis</name>
    <dbReference type="NCBI Taxonomy" id="187981"/>
    <lineage>
        <taxon>Bacteria</taxon>
        <taxon>Pseudomonadati</taxon>
        <taxon>Pseudomonadota</taxon>
        <taxon>Gammaproteobacteria</taxon>
        <taxon>Pseudomonadales</taxon>
        <taxon>Marinobacteraceae</taxon>
        <taxon>Marinobacter</taxon>
    </lineage>
</organism>
<comment type="cofactor">
    <cofactor evidence="1">
        <name>FAD</name>
        <dbReference type="ChEBI" id="CHEBI:57692"/>
    </cofactor>
</comment>
<feature type="compositionally biased region" description="Basic and acidic residues" evidence="8">
    <location>
        <begin position="419"/>
        <end position="428"/>
    </location>
</feature>
<dbReference type="NCBIfam" id="NF004356">
    <property type="entry name" value="PRK05732.1"/>
    <property type="match status" value="1"/>
</dbReference>
<evidence type="ECO:0000313" key="10">
    <source>
        <dbReference type="EMBL" id="RMJ04548.1"/>
    </source>
</evidence>
<reference evidence="10 11" key="1">
    <citation type="submission" date="2018-08" db="EMBL/GenBank/DDBJ databases">
        <title>Whole Genome Sequence of the Moderate Halophilic Marine Bacterium Marinobacter litoralis Sw-45.</title>
        <authorList>
            <person name="Musa H."/>
        </authorList>
    </citation>
    <scope>NUCLEOTIDE SEQUENCE [LARGE SCALE GENOMIC DNA]</scope>
    <source>
        <strain evidence="10 11">Sw-45</strain>
    </source>
</reference>
<dbReference type="GO" id="GO:0008681">
    <property type="term" value="F:2-octaprenyl-6-methoxyphenol hydroxylase activity"/>
    <property type="evidence" value="ECO:0007669"/>
    <property type="project" value="TreeGrafter"/>
</dbReference>
<evidence type="ECO:0000259" key="9">
    <source>
        <dbReference type="Pfam" id="PF01494"/>
    </source>
</evidence>
<comment type="caution">
    <text evidence="10">The sequence shown here is derived from an EMBL/GenBank/DDBJ whole genome shotgun (WGS) entry which is preliminary data.</text>
</comment>
<dbReference type="GO" id="GO:0006744">
    <property type="term" value="P:ubiquinone biosynthetic process"/>
    <property type="evidence" value="ECO:0007669"/>
    <property type="project" value="UniProtKB-UniPathway"/>
</dbReference>
<comment type="similarity">
    <text evidence="3">Belongs to the UbiH/COQ6 family.</text>
</comment>
<comment type="pathway">
    <text evidence="2">Cofactor biosynthesis; ubiquinone biosynthesis.</text>
</comment>
<dbReference type="SUPFAM" id="SSF51905">
    <property type="entry name" value="FAD/NAD(P)-binding domain"/>
    <property type="match status" value="1"/>
</dbReference>
<dbReference type="GO" id="GO:0071949">
    <property type="term" value="F:FAD binding"/>
    <property type="evidence" value="ECO:0007669"/>
    <property type="project" value="InterPro"/>
</dbReference>
<name>A0A3M2RH48_9GAMM</name>
<keyword evidence="11" id="KW-1185">Reference proteome</keyword>
<proteinExistence type="inferred from homology"/>
<evidence type="ECO:0000256" key="1">
    <source>
        <dbReference type="ARBA" id="ARBA00001974"/>
    </source>
</evidence>
<evidence type="ECO:0000256" key="4">
    <source>
        <dbReference type="ARBA" id="ARBA00022630"/>
    </source>
</evidence>
<dbReference type="AlphaFoldDB" id="A0A3M2RH48"/>
<evidence type="ECO:0000256" key="5">
    <source>
        <dbReference type="ARBA" id="ARBA00022827"/>
    </source>
</evidence>
<sequence>MTEARMDTDLIIAGGGLAGATLALAVARVVPELRVTVVESFPLSPDALPEDYQPSYDARSTALAWGSRVIFEELGLWSELSEHATPIQHIHVSDRGRFGATRLHAKDHHQEALGYVADNRWMGLCLMRALLAANVRWEAPAEVVDMMPLNQGVRVSIRKDGEEQQLTGQCLVVADGGRSGLREKLGFQPRTVDYGQNALIANVTTSEAHQFTAFERFTKSGPMAMLPQGSPARAGHDSALVWTLDDHALDALLEQTDEDKCRSLQDRFGWRLGRITRIGQCNHYPLKLTTVDEAVRPGVVLVGNAAHALHPVAGQGFNLALRGLMALVEQFRMATDEGVSIGSLSVLSEYQRRHRQDWQQTVQFSDSLIRVFGQSLPPLALARDAGLVGLDLVPAAKRWFARKAMGTGGRKPVMPSVKATEESARYEP</sequence>
<keyword evidence="5" id="KW-0274">FAD</keyword>
<dbReference type="EC" id="1.14.13.-" evidence="10"/>
<dbReference type="EMBL" id="QMDL01000002">
    <property type="protein sequence ID" value="RMJ04548.1"/>
    <property type="molecule type" value="Genomic_DNA"/>
</dbReference>
<dbReference type="Proteomes" id="UP000265903">
    <property type="component" value="Unassembled WGS sequence"/>
</dbReference>
<dbReference type="Pfam" id="PF01494">
    <property type="entry name" value="FAD_binding_3"/>
    <property type="match status" value="1"/>
</dbReference>
<protein>
    <submittedName>
        <fullName evidence="10">2-octaprenyl-6-methoxyphenol hydroxylase</fullName>
        <ecNumber evidence="10">1.14.13.-</ecNumber>
    </submittedName>
</protein>
<evidence type="ECO:0000256" key="7">
    <source>
        <dbReference type="ARBA" id="ARBA00023033"/>
    </source>
</evidence>
<evidence type="ECO:0000313" key="11">
    <source>
        <dbReference type="Proteomes" id="UP000265903"/>
    </source>
</evidence>
<evidence type="ECO:0000256" key="2">
    <source>
        <dbReference type="ARBA" id="ARBA00004749"/>
    </source>
</evidence>
<evidence type="ECO:0000256" key="3">
    <source>
        <dbReference type="ARBA" id="ARBA00005349"/>
    </source>
</evidence>
<evidence type="ECO:0000256" key="8">
    <source>
        <dbReference type="SAM" id="MobiDB-lite"/>
    </source>
</evidence>
<dbReference type="Gene3D" id="3.50.50.60">
    <property type="entry name" value="FAD/NAD(P)-binding domain"/>
    <property type="match status" value="2"/>
</dbReference>
<dbReference type="PRINTS" id="PR00420">
    <property type="entry name" value="RNGMNOXGNASE"/>
</dbReference>
<keyword evidence="7" id="KW-0503">Monooxygenase</keyword>
<feature type="domain" description="FAD-binding" evidence="9">
    <location>
        <begin position="7"/>
        <end position="364"/>
    </location>
</feature>
<gene>
    <name evidence="10" type="primary">ubiH</name>
    <name evidence="10" type="ORF">DOQ08_01871</name>
</gene>
<dbReference type="NCBIfam" id="TIGR01988">
    <property type="entry name" value="Ubi-OHases"/>
    <property type="match status" value="1"/>
</dbReference>
<feature type="region of interest" description="Disordered" evidence="8">
    <location>
        <begin position="406"/>
        <end position="428"/>
    </location>
</feature>
<keyword evidence="6 10" id="KW-0560">Oxidoreductase</keyword>
<dbReference type="InterPro" id="IPR036188">
    <property type="entry name" value="FAD/NAD-bd_sf"/>
</dbReference>
<dbReference type="PANTHER" id="PTHR43876:SF8">
    <property type="entry name" value="2-OCTAPRENYL-6-METHOXYPHENOL HYDROXYLASE"/>
    <property type="match status" value="1"/>
</dbReference>
<dbReference type="InterPro" id="IPR010971">
    <property type="entry name" value="UbiH/COQ6"/>
</dbReference>